<dbReference type="AlphaFoldDB" id="A0A834HWX5"/>
<protein>
    <submittedName>
        <fullName evidence="1">Uncharacterized protein</fullName>
    </submittedName>
</protein>
<dbReference type="EMBL" id="JAACXV010014147">
    <property type="protein sequence ID" value="KAF7270020.1"/>
    <property type="molecule type" value="Genomic_DNA"/>
</dbReference>
<reference evidence="1" key="1">
    <citation type="submission" date="2020-08" db="EMBL/GenBank/DDBJ databases">
        <title>Genome sequencing and assembly of the red palm weevil Rhynchophorus ferrugineus.</title>
        <authorList>
            <person name="Dias G.B."/>
            <person name="Bergman C.M."/>
            <person name="Manee M."/>
        </authorList>
    </citation>
    <scope>NUCLEOTIDE SEQUENCE</scope>
    <source>
        <strain evidence="1">AA-2017</strain>
        <tissue evidence="1">Whole larva</tissue>
    </source>
</reference>
<keyword evidence="2" id="KW-1185">Reference proteome</keyword>
<name>A0A834HWX5_RHYFE</name>
<evidence type="ECO:0000313" key="2">
    <source>
        <dbReference type="Proteomes" id="UP000625711"/>
    </source>
</evidence>
<comment type="caution">
    <text evidence="1">The sequence shown here is derived from an EMBL/GenBank/DDBJ whole genome shotgun (WGS) entry which is preliminary data.</text>
</comment>
<accession>A0A834HWX5</accession>
<sequence length="94" mass="10633">MAERIPILILLGPSDEYDAERENLQPHFLIKVFKPMDNMYGDINVNGINFGLKEPAPAGDREKILYWARSDTHFIKKNSAENRVGGGVEFSVNI</sequence>
<dbReference type="Proteomes" id="UP000625711">
    <property type="component" value="Unassembled WGS sequence"/>
</dbReference>
<gene>
    <name evidence="1" type="ORF">GWI33_016987</name>
</gene>
<organism evidence="1 2">
    <name type="scientific">Rhynchophorus ferrugineus</name>
    <name type="common">Red palm weevil</name>
    <name type="synonym">Curculio ferrugineus</name>
    <dbReference type="NCBI Taxonomy" id="354439"/>
    <lineage>
        <taxon>Eukaryota</taxon>
        <taxon>Metazoa</taxon>
        <taxon>Ecdysozoa</taxon>
        <taxon>Arthropoda</taxon>
        <taxon>Hexapoda</taxon>
        <taxon>Insecta</taxon>
        <taxon>Pterygota</taxon>
        <taxon>Neoptera</taxon>
        <taxon>Endopterygota</taxon>
        <taxon>Coleoptera</taxon>
        <taxon>Polyphaga</taxon>
        <taxon>Cucujiformia</taxon>
        <taxon>Curculionidae</taxon>
        <taxon>Dryophthorinae</taxon>
        <taxon>Rhynchophorus</taxon>
    </lineage>
</organism>
<evidence type="ECO:0000313" key="1">
    <source>
        <dbReference type="EMBL" id="KAF7270020.1"/>
    </source>
</evidence>
<proteinExistence type="predicted"/>